<evidence type="ECO:0000256" key="8">
    <source>
        <dbReference type="ARBA" id="ARBA00023016"/>
    </source>
</evidence>
<dbReference type="SUPFAM" id="SSF111331">
    <property type="entry name" value="NAD kinase/diacylglycerol kinase-like"/>
    <property type="match status" value="1"/>
</dbReference>
<dbReference type="Gene3D" id="2.60.200.40">
    <property type="match status" value="1"/>
</dbReference>
<keyword evidence="4 9" id="KW-0547">Nucleotide-binding</keyword>
<dbReference type="PROSITE" id="PS50146">
    <property type="entry name" value="DAGK"/>
    <property type="match status" value="1"/>
</dbReference>
<dbReference type="PANTHER" id="PTHR11255:SF98">
    <property type="entry name" value="DIACYLGLYCEROL KINASE 5"/>
    <property type="match status" value="1"/>
</dbReference>
<keyword evidence="8" id="KW-0346">Stress response</keyword>
<proteinExistence type="inferred from homology"/>
<evidence type="ECO:0000256" key="4">
    <source>
        <dbReference type="ARBA" id="ARBA00022741"/>
    </source>
</evidence>
<name>A0A6V7QEH1_ANACO</name>
<dbReference type="GO" id="GO:0006952">
    <property type="term" value="P:defense response"/>
    <property type="evidence" value="ECO:0007669"/>
    <property type="project" value="UniProtKB-KW"/>
</dbReference>
<dbReference type="GO" id="GO:0007200">
    <property type="term" value="P:phospholipase C-activating G protein-coupled receptor signaling pathway"/>
    <property type="evidence" value="ECO:0007669"/>
    <property type="project" value="InterPro"/>
</dbReference>
<dbReference type="FunFam" id="3.40.50.10330:FF:000016">
    <property type="entry name" value="Diacylglycerol kinase"/>
    <property type="match status" value="1"/>
</dbReference>
<dbReference type="Pfam" id="PF00781">
    <property type="entry name" value="DAGK_cat"/>
    <property type="match status" value="1"/>
</dbReference>
<accession>A0A6V7QEH1</accession>
<feature type="compositionally biased region" description="Acidic residues" evidence="10">
    <location>
        <begin position="457"/>
        <end position="466"/>
    </location>
</feature>
<dbReference type="AlphaFoldDB" id="A0A6V7QEH1"/>
<keyword evidence="6" id="KW-0611">Plant defense</keyword>
<dbReference type="GO" id="GO:0005524">
    <property type="term" value="F:ATP binding"/>
    <property type="evidence" value="ECO:0007669"/>
    <property type="project" value="UniProtKB-KW"/>
</dbReference>
<feature type="domain" description="DAGKc" evidence="11">
    <location>
        <begin position="32"/>
        <end position="185"/>
    </location>
</feature>
<dbReference type="PANTHER" id="PTHR11255">
    <property type="entry name" value="DIACYLGLYCEROL KINASE"/>
    <property type="match status" value="1"/>
</dbReference>
<dbReference type="InterPro" id="IPR000756">
    <property type="entry name" value="Diacylglycerol_kin_accessory"/>
</dbReference>
<dbReference type="InterPro" id="IPR001206">
    <property type="entry name" value="Diacylglycerol_kinase_cat_dom"/>
</dbReference>
<sequence>MENLNSDCLLKEFYIPSYIMVPDSPVEHLSYVPSYPVIVFINTKSGGQLGGQLLVTCRELLNTVQVFDVGKDAPDKVLHNLYRNFKRLKSNGDNLAAEIEGRLRLIVAGGDGTISWLLGVISDLNLAQPPPVATMPVGTGNNIPYSFGWGKKNPGIDRESVKSFLDRVMKAREMKVDSWHIIMRMHAPEDCSCDPIALPELPHSLHIFRRVSPTNVLNMEDYHTFRGGFWNYFSMGMDAQVSYAFHSERKLHPEKFKNQLGNQRTYLKLGCTQGWFCTSLCHPTSRNIAQLAEVKIMKKHGEWEKLHIPRSIRSIVCLNLPSFSGGLNPWGTPSRKKKQDRDLTPPFVDDGLLEIVGFKDAWHGLVLLTPQGHGTRLAQAHRVKFKFHKGAADHAYMRMDGEPWKQPLPRDDGKVIVEISHRGQIKMLAAPDNCIAKSIHDTTSSSSSVASHHTEESSTEGSEDSGSEERKKFGAAVSFRSSDDRDIIL</sequence>
<gene>
    <name evidence="12" type="ORF">CB5_LOCUS24436</name>
</gene>
<comment type="subunit">
    <text evidence="2">Monomer.</text>
</comment>
<dbReference type="InterPro" id="IPR017438">
    <property type="entry name" value="ATP-NAD_kinase_N"/>
</dbReference>
<dbReference type="InterPro" id="IPR016064">
    <property type="entry name" value="NAD/diacylglycerol_kinase_sf"/>
</dbReference>
<dbReference type="SMART" id="SM00045">
    <property type="entry name" value="DAGKa"/>
    <property type="match status" value="1"/>
</dbReference>
<feature type="compositionally biased region" description="Low complexity" evidence="10">
    <location>
        <begin position="441"/>
        <end position="451"/>
    </location>
</feature>
<dbReference type="GO" id="GO:0004143">
    <property type="term" value="F:ATP-dependent diacylglycerol kinase activity"/>
    <property type="evidence" value="ECO:0007669"/>
    <property type="project" value="UniProtKB-EC"/>
</dbReference>
<reference evidence="12" key="1">
    <citation type="submission" date="2020-07" db="EMBL/GenBank/DDBJ databases">
        <authorList>
            <person name="Lin J."/>
        </authorList>
    </citation>
    <scope>NUCLEOTIDE SEQUENCE</scope>
</reference>
<evidence type="ECO:0000256" key="1">
    <source>
        <dbReference type="ARBA" id="ARBA00009280"/>
    </source>
</evidence>
<keyword evidence="3 9" id="KW-0808">Transferase</keyword>
<evidence type="ECO:0000259" key="11">
    <source>
        <dbReference type="PROSITE" id="PS50146"/>
    </source>
</evidence>
<dbReference type="Pfam" id="PF00609">
    <property type="entry name" value="DAGK_acc"/>
    <property type="match status" value="1"/>
</dbReference>
<evidence type="ECO:0000256" key="3">
    <source>
        <dbReference type="ARBA" id="ARBA00022679"/>
    </source>
</evidence>
<dbReference type="FunFam" id="2.60.200.40:FF:000007">
    <property type="entry name" value="diacylglycerol kinase"/>
    <property type="match status" value="1"/>
</dbReference>
<dbReference type="Gene3D" id="3.40.50.10330">
    <property type="entry name" value="Probable inorganic polyphosphate/atp-NAD kinase, domain 1"/>
    <property type="match status" value="1"/>
</dbReference>
<comment type="similarity">
    <text evidence="1 9">Belongs to the eukaryotic diacylglycerol kinase family.</text>
</comment>
<protein>
    <recommendedName>
        <fullName evidence="9">Diacylglycerol kinase</fullName>
        <shortName evidence="9">DAG kinase</shortName>
        <ecNumber evidence="9">2.7.1.107</ecNumber>
    </recommendedName>
</protein>
<evidence type="ECO:0000256" key="6">
    <source>
        <dbReference type="ARBA" id="ARBA00022821"/>
    </source>
</evidence>
<dbReference type="EMBL" id="LR862135">
    <property type="protein sequence ID" value="CAD1841225.1"/>
    <property type="molecule type" value="Genomic_DNA"/>
</dbReference>
<evidence type="ECO:0000256" key="5">
    <source>
        <dbReference type="ARBA" id="ARBA00022777"/>
    </source>
</evidence>
<feature type="region of interest" description="Disordered" evidence="10">
    <location>
        <begin position="439"/>
        <end position="489"/>
    </location>
</feature>
<evidence type="ECO:0000256" key="9">
    <source>
        <dbReference type="RuleBase" id="RU361128"/>
    </source>
</evidence>
<evidence type="ECO:0000256" key="10">
    <source>
        <dbReference type="SAM" id="MobiDB-lite"/>
    </source>
</evidence>
<dbReference type="SMART" id="SM00046">
    <property type="entry name" value="DAGKc"/>
    <property type="match status" value="1"/>
</dbReference>
<keyword evidence="7 9" id="KW-0067">ATP-binding</keyword>
<comment type="catalytic activity">
    <reaction evidence="9">
        <text>a 1,2-diacyl-sn-glycerol + ATP = a 1,2-diacyl-sn-glycero-3-phosphate + ADP + H(+)</text>
        <dbReference type="Rhea" id="RHEA:10272"/>
        <dbReference type="ChEBI" id="CHEBI:15378"/>
        <dbReference type="ChEBI" id="CHEBI:17815"/>
        <dbReference type="ChEBI" id="CHEBI:30616"/>
        <dbReference type="ChEBI" id="CHEBI:58608"/>
        <dbReference type="ChEBI" id="CHEBI:456216"/>
        <dbReference type="EC" id="2.7.1.107"/>
    </reaction>
</comment>
<keyword evidence="5 9" id="KW-0418">Kinase</keyword>
<dbReference type="GO" id="GO:0016020">
    <property type="term" value="C:membrane"/>
    <property type="evidence" value="ECO:0007669"/>
    <property type="project" value="TreeGrafter"/>
</dbReference>
<evidence type="ECO:0000256" key="7">
    <source>
        <dbReference type="ARBA" id="ARBA00022840"/>
    </source>
</evidence>
<dbReference type="EC" id="2.7.1.107" evidence="9"/>
<evidence type="ECO:0000256" key="2">
    <source>
        <dbReference type="ARBA" id="ARBA00011245"/>
    </source>
</evidence>
<organism evidence="12">
    <name type="scientific">Ananas comosus var. bracteatus</name>
    <name type="common">red pineapple</name>
    <dbReference type="NCBI Taxonomy" id="296719"/>
    <lineage>
        <taxon>Eukaryota</taxon>
        <taxon>Viridiplantae</taxon>
        <taxon>Streptophyta</taxon>
        <taxon>Embryophyta</taxon>
        <taxon>Tracheophyta</taxon>
        <taxon>Spermatophyta</taxon>
        <taxon>Magnoliopsida</taxon>
        <taxon>Liliopsida</taxon>
        <taxon>Poales</taxon>
        <taxon>Bromeliaceae</taxon>
        <taxon>Bromelioideae</taxon>
        <taxon>Ananas</taxon>
    </lineage>
</organism>
<evidence type="ECO:0000313" key="12">
    <source>
        <dbReference type="EMBL" id="CAD1841225.1"/>
    </source>
</evidence>
<dbReference type="InterPro" id="IPR037607">
    <property type="entry name" value="DGK"/>
</dbReference>